<evidence type="ECO:0000313" key="3">
    <source>
        <dbReference type="Proteomes" id="UP001054837"/>
    </source>
</evidence>
<dbReference type="PROSITE" id="PS50097">
    <property type="entry name" value="BTB"/>
    <property type="match status" value="1"/>
</dbReference>
<dbReference type="Proteomes" id="UP001054837">
    <property type="component" value="Unassembled WGS sequence"/>
</dbReference>
<reference evidence="2 3" key="1">
    <citation type="submission" date="2021-06" db="EMBL/GenBank/DDBJ databases">
        <title>Caerostris darwini draft genome.</title>
        <authorList>
            <person name="Kono N."/>
            <person name="Arakawa K."/>
        </authorList>
    </citation>
    <scope>NUCLEOTIDE SEQUENCE [LARGE SCALE GENOMIC DNA]</scope>
</reference>
<dbReference type="AlphaFoldDB" id="A0AAV4V2P8"/>
<dbReference type="PANTHER" id="PTHR45774">
    <property type="entry name" value="BTB/POZ DOMAIN-CONTAINING"/>
    <property type="match status" value="1"/>
</dbReference>
<dbReference type="EMBL" id="BPLQ01012306">
    <property type="protein sequence ID" value="GIY64284.1"/>
    <property type="molecule type" value="Genomic_DNA"/>
</dbReference>
<organism evidence="2 3">
    <name type="scientific">Caerostris darwini</name>
    <dbReference type="NCBI Taxonomy" id="1538125"/>
    <lineage>
        <taxon>Eukaryota</taxon>
        <taxon>Metazoa</taxon>
        <taxon>Ecdysozoa</taxon>
        <taxon>Arthropoda</taxon>
        <taxon>Chelicerata</taxon>
        <taxon>Arachnida</taxon>
        <taxon>Araneae</taxon>
        <taxon>Araneomorphae</taxon>
        <taxon>Entelegynae</taxon>
        <taxon>Araneoidea</taxon>
        <taxon>Araneidae</taxon>
        <taxon>Caerostris</taxon>
    </lineage>
</organism>
<name>A0AAV4V2P8_9ARAC</name>
<dbReference type="InterPro" id="IPR000210">
    <property type="entry name" value="BTB/POZ_dom"/>
</dbReference>
<dbReference type="Gene3D" id="3.30.710.10">
    <property type="entry name" value="Potassium Channel Kv1.1, Chain A"/>
    <property type="match status" value="1"/>
</dbReference>
<accession>A0AAV4V2P8</accession>
<dbReference type="Pfam" id="PF00651">
    <property type="entry name" value="BTB"/>
    <property type="match status" value="1"/>
</dbReference>
<dbReference type="SUPFAM" id="SSF54695">
    <property type="entry name" value="POZ domain"/>
    <property type="match status" value="1"/>
</dbReference>
<gene>
    <name evidence="2" type="primary">AVEN_267526_1</name>
    <name evidence="2" type="ORF">CDAR_63141</name>
</gene>
<sequence length="478" mass="55580">MDSTFKITERKNQNGNLQQDLLHMYEQNIFSDINLCVKNSFVCFETHKFILATRSPVFGELISKATEKASNVIKIDGVTMRILSLIIRYLYTDELKVTSLQELMEVGKAADTFKISGLIKSCKRFLATYSINEQNMWSVIEALKYFKMETLLDRCLHLIQSIPQEVRYKVPELLQINHETLTFILRNREHDKDSDTHAMECIIRWLQHRNKRYVSLLSEIPIFSLTCDEFLDVIEKYPTFFNSREISRIVCNMIRPGIMDLPPWCEKNLESTDKDTSSDYHDIISNSLVIKTDCNRTFPKSVFLEEDGFEVSAVFEIKLTSCFSKQPYLVMFELAFGSSYIPEENLELELFRYEQGTYLKKRKIDFSLENTGENYYVVLSHAMLLQKNHPFVFSLSLKANGLKKWGTNGPVSSRQYRAVNIPEDIFYNMCLSTCGQKTACLSPLSDWTLFIDPKCGEKRLIITALYFNSPYNYEKVNV</sequence>
<protein>
    <submittedName>
        <fullName evidence="2">BTB domain-containing protein</fullName>
    </submittedName>
</protein>
<comment type="caution">
    <text evidence="2">The sequence shown here is derived from an EMBL/GenBank/DDBJ whole genome shotgun (WGS) entry which is preliminary data.</text>
</comment>
<keyword evidence="3" id="KW-1185">Reference proteome</keyword>
<dbReference type="GO" id="GO:0022008">
    <property type="term" value="P:neurogenesis"/>
    <property type="evidence" value="ECO:0007669"/>
    <property type="project" value="TreeGrafter"/>
</dbReference>
<dbReference type="GO" id="GO:0005829">
    <property type="term" value="C:cytosol"/>
    <property type="evidence" value="ECO:0007669"/>
    <property type="project" value="TreeGrafter"/>
</dbReference>
<dbReference type="InterPro" id="IPR011333">
    <property type="entry name" value="SKP1/BTB/POZ_sf"/>
</dbReference>
<proteinExistence type="predicted"/>
<evidence type="ECO:0000259" key="1">
    <source>
        <dbReference type="PROSITE" id="PS50097"/>
    </source>
</evidence>
<dbReference type="CDD" id="cd18186">
    <property type="entry name" value="BTB_POZ_ZBTB_KLHL-like"/>
    <property type="match status" value="1"/>
</dbReference>
<dbReference type="PANTHER" id="PTHR45774:SF4">
    <property type="entry name" value="AXUNDEAD, ISOFORM F"/>
    <property type="match status" value="1"/>
</dbReference>
<evidence type="ECO:0000313" key="2">
    <source>
        <dbReference type="EMBL" id="GIY64284.1"/>
    </source>
</evidence>
<feature type="domain" description="BTB" evidence="1">
    <location>
        <begin position="31"/>
        <end position="99"/>
    </location>
</feature>
<dbReference type="SMART" id="SM00225">
    <property type="entry name" value="BTB"/>
    <property type="match status" value="1"/>
</dbReference>
<dbReference type="Gene3D" id="1.25.40.420">
    <property type="match status" value="1"/>
</dbReference>